<protein>
    <submittedName>
        <fullName evidence="1">Insertion element iso-iS1d protein insA</fullName>
    </submittedName>
</protein>
<proteinExistence type="predicted"/>
<evidence type="ECO:0000313" key="2">
    <source>
        <dbReference type="Proteomes" id="UP000051682"/>
    </source>
</evidence>
<sequence>MDCPKCKSNRQVKDGNTNGRQRYQCKNCGYRFSVERRSTEKSDEKKRLALQLYLEGLGFRAIGRVLEINFMTVYYWIKKWGDSVSLPSSESPVEIVELDELHSYVKNKKTTAGSGLLLIDLEKGSSILFVGKEIQ</sequence>
<evidence type="ECO:0000313" key="1">
    <source>
        <dbReference type="EMBL" id="KQK24399.1"/>
    </source>
</evidence>
<dbReference type="EMBL" id="LLYZ01000020">
    <property type="protein sequence ID" value="KQK24399.1"/>
    <property type="molecule type" value="Genomic_DNA"/>
</dbReference>
<organism evidence="1 2">
    <name type="scientific">Chryseobacterium aquaticum</name>
    <dbReference type="NCBI Taxonomy" id="452084"/>
    <lineage>
        <taxon>Bacteria</taxon>
        <taxon>Pseudomonadati</taxon>
        <taxon>Bacteroidota</taxon>
        <taxon>Flavobacteriia</taxon>
        <taxon>Flavobacteriales</taxon>
        <taxon>Weeksellaceae</taxon>
        <taxon>Chryseobacterium group</taxon>
        <taxon>Chryseobacterium</taxon>
    </lineage>
</organism>
<name>A0A0Q3HNK5_9FLAO</name>
<reference evidence="1 2" key="1">
    <citation type="submission" date="2015-10" db="EMBL/GenBank/DDBJ databases">
        <title>Chryseobacterium aquaticum genome.</title>
        <authorList>
            <person name="Newman J.D."/>
            <person name="Ferguson M.B."/>
            <person name="Miller J.R."/>
        </authorList>
    </citation>
    <scope>NUCLEOTIDE SEQUENCE [LARGE SCALE GENOMIC DNA]</scope>
    <source>
        <strain evidence="1 2">KCTC 12483</strain>
    </source>
</reference>
<gene>
    <name evidence="1" type="ORF">AR438_14410</name>
</gene>
<dbReference type="Pfam" id="PF13384">
    <property type="entry name" value="HTH_23"/>
    <property type="match status" value="1"/>
</dbReference>
<dbReference type="InterPro" id="IPR036388">
    <property type="entry name" value="WH-like_DNA-bd_sf"/>
</dbReference>
<dbReference type="InterPro" id="IPR009057">
    <property type="entry name" value="Homeodomain-like_sf"/>
</dbReference>
<comment type="caution">
    <text evidence="1">The sequence shown here is derived from an EMBL/GenBank/DDBJ whole genome shotgun (WGS) entry which is preliminary data.</text>
</comment>
<accession>A0A0Q3HNK5</accession>
<keyword evidence="2" id="KW-1185">Reference proteome</keyword>
<dbReference type="InterPro" id="IPR051354">
    <property type="entry name" value="Transposase_27_IS1"/>
</dbReference>
<dbReference type="Gene3D" id="1.10.10.10">
    <property type="entry name" value="Winged helix-like DNA-binding domain superfamily/Winged helix DNA-binding domain"/>
    <property type="match status" value="1"/>
</dbReference>
<dbReference type="SUPFAM" id="SSF46689">
    <property type="entry name" value="Homeodomain-like"/>
    <property type="match status" value="1"/>
</dbReference>
<dbReference type="AlphaFoldDB" id="A0A0Q3HNK5"/>
<dbReference type="Proteomes" id="UP000051682">
    <property type="component" value="Unassembled WGS sequence"/>
</dbReference>
<dbReference type="NCBIfam" id="NF033558">
    <property type="entry name" value="transpos_IS1"/>
    <property type="match status" value="1"/>
</dbReference>
<dbReference type="STRING" id="452084.AR438_14410"/>
<dbReference type="PANTHER" id="PTHR33293">
    <property type="entry name" value="INSERTION ELEMENT IS1 1 PROTEIN INSB-RELATED"/>
    <property type="match status" value="1"/>
</dbReference>
<dbReference type="PANTHER" id="PTHR33293:SF2">
    <property type="entry name" value="TRANSPOSASE"/>
    <property type="match status" value="1"/>
</dbReference>